<keyword evidence="2" id="KW-1133">Transmembrane helix</keyword>
<dbReference type="EMBL" id="VIIS01002207">
    <property type="protein sequence ID" value="KAF0287242.1"/>
    <property type="molecule type" value="Genomic_DNA"/>
</dbReference>
<feature type="region of interest" description="Disordered" evidence="1">
    <location>
        <begin position="1"/>
        <end position="21"/>
    </location>
</feature>
<dbReference type="SUPFAM" id="SSF53300">
    <property type="entry name" value="vWA-like"/>
    <property type="match status" value="1"/>
</dbReference>
<evidence type="ECO:0000313" key="5">
    <source>
        <dbReference type="Proteomes" id="UP000440578"/>
    </source>
</evidence>
<feature type="region of interest" description="Disordered" evidence="1">
    <location>
        <begin position="729"/>
        <end position="748"/>
    </location>
</feature>
<dbReference type="PROSITE" id="PS50853">
    <property type="entry name" value="FN3"/>
    <property type="match status" value="1"/>
</dbReference>
<accession>A0A6A4VA93</accession>
<reference evidence="4 5" key="1">
    <citation type="submission" date="2019-07" db="EMBL/GenBank/DDBJ databases">
        <title>Draft genome assembly of a fouling barnacle, Amphibalanus amphitrite (Darwin, 1854): The first reference genome for Thecostraca.</title>
        <authorList>
            <person name="Kim W."/>
        </authorList>
    </citation>
    <scope>NUCLEOTIDE SEQUENCE [LARGE SCALE GENOMIC DNA]</scope>
    <source>
        <strain evidence="4">SNU_AA5</strain>
        <tissue evidence="4">Soma without cirri and trophi</tissue>
    </source>
</reference>
<evidence type="ECO:0000313" key="4">
    <source>
        <dbReference type="EMBL" id="KAF0287242.1"/>
    </source>
</evidence>
<keyword evidence="2" id="KW-0812">Transmembrane</keyword>
<organism evidence="4 5">
    <name type="scientific">Amphibalanus amphitrite</name>
    <name type="common">Striped barnacle</name>
    <name type="synonym">Balanus amphitrite</name>
    <dbReference type="NCBI Taxonomy" id="1232801"/>
    <lineage>
        <taxon>Eukaryota</taxon>
        <taxon>Metazoa</taxon>
        <taxon>Ecdysozoa</taxon>
        <taxon>Arthropoda</taxon>
        <taxon>Crustacea</taxon>
        <taxon>Multicrustacea</taxon>
        <taxon>Cirripedia</taxon>
        <taxon>Thoracica</taxon>
        <taxon>Thoracicalcarea</taxon>
        <taxon>Balanomorpha</taxon>
        <taxon>Balanoidea</taxon>
        <taxon>Balanidae</taxon>
        <taxon>Amphibalaninae</taxon>
        <taxon>Amphibalanus</taxon>
    </lineage>
</organism>
<feature type="domain" description="Fibronectin type-III" evidence="3">
    <location>
        <begin position="501"/>
        <end position="616"/>
    </location>
</feature>
<feature type="region of interest" description="Disordered" evidence="1">
    <location>
        <begin position="768"/>
        <end position="876"/>
    </location>
</feature>
<keyword evidence="5" id="KW-1185">Reference proteome</keyword>
<dbReference type="OrthoDB" id="6338658at2759"/>
<comment type="caution">
    <text evidence="4">The sequence shown here is derived from an EMBL/GenBank/DDBJ whole genome shotgun (WGS) entry which is preliminary data.</text>
</comment>
<dbReference type="GO" id="GO:0032991">
    <property type="term" value="C:protein-containing complex"/>
    <property type="evidence" value="ECO:0007669"/>
    <property type="project" value="UniProtKB-ARBA"/>
</dbReference>
<evidence type="ECO:0000256" key="2">
    <source>
        <dbReference type="SAM" id="Phobius"/>
    </source>
</evidence>
<name>A0A6A4VA93_AMPAM</name>
<dbReference type="InterPro" id="IPR036116">
    <property type="entry name" value="FN3_sf"/>
</dbReference>
<dbReference type="InterPro" id="IPR013783">
    <property type="entry name" value="Ig-like_fold"/>
</dbReference>
<proteinExistence type="predicted"/>
<feature type="compositionally biased region" description="Basic residues" evidence="1">
    <location>
        <begin position="867"/>
        <end position="876"/>
    </location>
</feature>
<dbReference type="Proteomes" id="UP000440578">
    <property type="component" value="Unassembled WGS sequence"/>
</dbReference>
<keyword evidence="2" id="KW-0472">Membrane</keyword>
<feature type="compositionally biased region" description="Low complexity" evidence="1">
    <location>
        <begin position="9"/>
        <end position="18"/>
    </location>
</feature>
<feature type="transmembrane region" description="Helical" evidence="2">
    <location>
        <begin position="641"/>
        <end position="665"/>
    </location>
</feature>
<dbReference type="AlphaFoldDB" id="A0A6A4VA93"/>
<protein>
    <submittedName>
        <fullName evidence="4">Calcium-activated chloride channel regulator 4A</fullName>
    </submittedName>
</protein>
<gene>
    <name evidence="4" type="primary">Clca4a_3</name>
    <name evidence="4" type="ORF">FJT64_014300</name>
</gene>
<evidence type="ECO:0000259" key="3">
    <source>
        <dbReference type="PROSITE" id="PS50853"/>
    </source>
</evidence>
<dbReference type="InterPro" id="IPR036465">
    <property type="entry name" value="vWFA_dom_sf"/>
</dbReference>
<dbReference type="Gene3D" id="2.60.40.10">
    <property type="entry name" value="Immunoglobulins"/>
    <property type="match status" value="1"/>
</dbReference>
<evidence type="ECO:0000256" key="1">
    <source>
        <dbReference type="SAM" id="MobiDB-lite"/>
    </source>
</evidence>
<dbReference type="InterPro" id="IPR003961">
    <property type="entry name" value="FN3_dom"/>
</dbReference>
<sequence>METHEDFLLRNNPPNASLAPPPPALRVVKASADRLFLLLESSATMRHQERWDFVSNSLRKFVNWDVPTGVQVGIGHFGTIYRTDRNLTAVPDSRVGRGELANLPPIADDVTEDKKSWRAAVDGALAALGDRAAGTTLVWVTGNQPNSRSQPTYGDVQYIIGTLKERKVRLVLVFYPSVTPGLARAATETGGEVITVDDVRLGDQTSISVFQALADAYLLALERYCSERGRLRVRLEERQFVGDGRQARGSFLVDSTLGVNTTMTVLYHDRSDIGYVKLKRPGGEMEPVYTYPDSTNHLQYVKIDTVHGQWEYEIDNLAPSHSSVFVQVTSSPASTAGTVRAQVWTNADRTGRVNTTTQPLAVYASVMQASAPVMDAEVWATLTRPNGEETRVQLLDNGLAEPDVLRGDGVYSRYVTGLGSALDGSEVLLTLRLTVGGAAGRVVTGRRLQPAPRAVPVDGSPSCCGSSVGEITSVPVSDLRREVAGGTVRVVLPPPGRDLLPPSRVTDLRSRVDPTKQTITFNWTAPGDDLDRPNTRVERYEVRYSESRDQLRDHFSDCMGVPTWSEPEPAGAASSATVGVRTFDTLLFFGIRGVDAAGNAAPVSNLVAVVVPAPPPTPSPPPPTGTTSPVQPTAPPFDNRLLLIVLLCVAGVIVLCVLLVMYYFLLYKRRKPAPDEGLQGYVNTVAMTTELSRESTPVKVPFDHEREGFSTPTAQEISSQRWAAPDILQSPRGAPVPAAGGPGLGLGRAGRARYNSYQTPYVEDMAYDGRSLGSTPPGGSVASLASAGRPRPDMTDSPWGRGADGRARLATSGESWGRPGEPAGRLDSPGEPWTRGGASPGSLGSQSSRADMSCGDLGLPSPARPGDRRRRNVTQV</sequence>
<dbReference type="SUPFAM" id="SSF49265">
    <property type="entry name" value="Fibronectin type III"/>
    <property type="match status" value="1"/>
</dbReference>